<comment type="function">
    <text evidence="5">Regulates CDK7, the catalytic subunit of the CDK-activating kinase (CAK) enzymatic complex. CAK activates the cyclin-associated kinases CDK1, CDK2, CDK4 and CDK6 by threonine phosphorylation. CAK complexed to the core-TFIIH basal transcription factor activates RNA polymerase II by serine phosphorylation of the repetitive C-terminal domain (CTD) of its large subunit (POLR2A), allowing its escape from the promoter and elongation of the transcripts. Involved in cell cycle control and in RNA transcription by RNA polymerase II. Its expression and activity are constant throughout the cell cycle.</text>
</comment>
<comment type="subunit">
    <text evidence="6">Associates primarily with CDK7 and MAT1 to form the CAK complex. CAK can further associate with the core-TFIIH to form the TFIIH basal transcription factor.</text>
</comment>
<dbReference type="GO" id="GO:0006357">
    <property type="term" value="P:regulation of transcription by RNA polymerase II"/>
    <property type="evidence" value="ECO:0007669"/>
    <property type="project" value="InterPro"/>
</dbReference>
<evidence type="ECO:0000256" key="1">
    <source>
        <dbReference type="ARBA" id="ARBA00008638"/>
    </source>
</evidence>
<dbReference type="InterPro" id="IPR036915">
    <property type="entry name" value="Cyclin-like_sf"/>
</dbReference>
<keyword evidence="3 7" id="KW-0195">Cyclin</keyword>
<evidence type="ECO:0000256" key="7">
    <source>
        <dbReference type="RuleBase" id="RU000383"/>
    </source>
</evidence>
<dbReference type="AlphaFoldDB" id="A0AAN9ZFJ2"/>
<reference evidence="9 10" key="1">
    <citation type="submission" date="2024-03" db="EMBL/GenBank/DDBJ databases">
        <title>The genome assembly and annotation of the cricket Gryllus longicercus Weissman &amp; Gray.</title>
        <authorList>
            <person name="Szrajer S."/>
            <person name="Gray D."/>
            <person name="Ylla G."/>
        </authorList>
    </citation>
    <scope>NUCLEOTIDE SEQUENCE [LARGE SCALE GENOMIC DNA]</scope>
    <source>
        <strain evidence="9">DAG 2021-001</strain>
        <tissue evidence="9">Whole body minus gut</tissue>
    </source>
</reference>
<dbReference type="InterPro" id="IPR043198">
    <property type="entry name" value="Cyclin/Ssn8"/>
</dbReference>
<evidence type="ECO:0000256" key="3">
    <source>
        <dbReference type="ARBA" id="ARBA00023127"/>
    </source>
</evidence>
<evidence type="ECO:0000259" key="8">
    <source>
        <dbReference type="SMART" id="SM00385"/>
    </source>
</evidence>
<evidence type="ECO:0000256" key="4">
    <source>
        <dbReference type="ARBA" id="ARBA00023306"/>
    </source>
</evidence>
<evidence type="ECO:0000256" key="5">
    <source>
        <dbReference type="ARBA" id="ARBA00025343"/>
    </source>
</evidence>
<dbReference type="GO" id="GO:0016538">
    <property type="term" value="F:cyclin-dependent protein serine/threonine kinase regulator activity"/>
    <property type="evidence" value="ECO:0007669"/>
    <property type="project" value="InterPro"/>
</dbReference>
<evidence type="ECO:0000313" key="9">
    <source>
        <dbReference type="EMBL" id="KAK7871935.1"/>
    </source>
</evidence>
<dbReference type="InterPro" id="IPR006671">
    <property type="entry name" value="Cyclin_N"/>
</dbReference>
<keyword evidence="4" id="KW-0131">Cell cycle</keyword>
<accession>A0AAN9ZFJ2</accession>
<dbReference type="Gene3D" id="1.10.472.10">
    <property type="entry name" value="Cyclin-like"/>
    <property type="match status" value="2"/>
</dbReference>
<proteinExistence type="inferred from homology"/>
<feature type="domain" description="Cyclin-like" evidence="8">
    <location>
        <begin position="62"/>
        <end position="149"/>
    </location>
</feature>
<dbReference type="FunFam" id="1.10.472.10:FF:000029">
    <property type="entry name" value="Cyclin h"/>
    <property type="match status" value="1"/>
</dbReference>
<dbReference type="CDD" id="cd20524">
    <property type="entry name" value="CYCLIN_CCNH_rpt1"/>
    <property type="match status" value="1"/>
</dbReference>
<comment type="similarity">
    <text evidence="1">Belongs to the cyclin family. Cyclin C subfamily.</text>
</comment>
<dbReference type="Proteomes" id="UP001378592">
    <property type="component" value="Unassembled WGS sequence"/>
</dbReference>
<evidence type="ECO:0000256" key="6">
    <source>
        <dbReference type="ARBA" id="ARBA00026042"/>
    </source>
</evidence>
<dbReference type="GO" id="GO:0070985">
    <property type="term" value="C:transcription factor TFIIK complex"/>
    <property type="evidence" value="ECO:0007669"/>
    <property type="project" value="InterPro"/>
</dbReference>
<dbReference type="InterPro" id="IPR013763">
    <property type="entry name" value="Cyclin-like_dom"/>
</dbReference>
<dbReference type="SUPFAM" id="SSF47954">
    <property type="entry name" value="Cyclin-like"/>
    <property type="match status" value="2"/>
</dbReference>
<sequence length="329" mass="37961">MYPGSTQQKFWTFKDENDLVQLRQEANEHFIEKHKAGMSPEQSAKFFLTPAEERLLLRQYELHLRDFCRRFHPAQPRTVYATACHYFKRFYLKCSLMDFHPKEILATCAYLACKVEEFNISISQFVANIRGDRDKASGIILANELLLMQKLNYHLTIHNPHRAVEGLLIDIKTRSQLKDPERLRPHIDEFIDRLFLTDACLLYAPSQLALAAVLHAVSKLQENLDTYVTDVLIGQSGADKLSNIIEAVRKIRTMGKSLEPLPRDTLRLLEKKLEKCRNQENNPDSAIYKQRMLEEAIDEDDEPNYPVTSESGADENLLTGIVKLRSPDT</sequence>
<dbReference type="InterPro" id="IPR031658">
    <property type="entry name" value="Cyclin_C_2"/>
</dbReference>
<dbReference type="Pfam" id="PF16899">
    <property type="entry name" value="Cyclin_C_2"/>
    <property type="match status" value="1"/>
</dbReference>
<organism evidence="9 10">
    <name type="scientific">Gryllus longicercus</name>
    <dbReference type="NCBI Taxonomy" id="2509291"/>
    <lineage>
        <taxon>Eukaryota</taxon>
        <taxon>Metazoa</taxon>
        <taxon>Ecdysozoa</taxon>
        <taxon>Arthropoda</taxon>
        <taxon>Hexapoda</taxon>
        <taxon>Insecta</taxon>
        <taxon>Pterygota</taxon>
        <taxon>Neoptera</taxon>
        <taxon>Polyneoptera</taxon>
        <taxon>Orthoptera</taxon>
        <taxon>Ensifera</taxon>
        <taxon>Gryllidea</taxon>
        <taxon>Grylloidea</taxon>
        <taxon>Gryllidae</taxon>
        <taxon>Gryllinae</taxon>
        <taxon>Gryllus</taxon>
    </lineage>
</organism>
<dbReference type="GO" id="GO:0006351">
    <property type="term" value="P:DNA-templated transcription"/>
    <property type="evidence" value="ECO:0007669"/>
    <property type="project" value="InterPro"/>
</dbReference>
<dbReference type="CDD" id="cd20525">
    <property type="entry name" value="CYCLIN_CCNH_rpt2"/>
    <property type="match status" value="1"/>
</dbReference>
<keyword evidence="10" id="KW-1185">Reference proteome</keyword>
<evidence type="ECO:0000313" key="10">
    <source>
        <dbReference type="Proteomes" id="UP001378592"/>
    </source>
</evidence>
<protein>
    <recommendedName>
        <fullName evidence="2">Cyclin-H</fullName>
    </recommendedName>
</protein>
<gene>
    <name evidence="9" type="ORF">R5R35_009738</name>
</gene>
<name>A0AAN9ZFJ2_9ORTH</name>
<dbReference type="EMBL" id="JAZDUA010000032">
    <property type="protein sequence ID" value="KAK7871935.1"/>
    <property type="molecule type" value="Genomic_DNA"/>
</dbReference>
<dbReference type="SMART" id="SM00385">
    <property type="entry name" value="CYCLIN"/>
    <property type="match status" value="1"/>
</dbReference>
<dbReference type="Pfam" id="PF00134">
    <property type="entry name" value="Cyclin_N"/>
    <property type="match status" value="1"/>
</dbReference>
<dbReference type="NCBIfam" id="TIGR00569">
    <property type="entry name" value="ccl1"/>
    <property type="match status" value="1"/>
</dbReference>
<evidence type="ECO:0000256" key="2">
    <source>
        <dbReference type="ARBA" id="ARBA00019496"/>
    </source>
</evidence>
<dbReference type="InterPro" id="IPR027081">
    <property type="entry name" value="CyclinH/Ccl1"/>
</dbReference>
<comment type="caution">
    <text evidence="9">The sequence shown here is derived from an EMBL/GenBank/DDBJ whole genome shotgun (WGS) entry which is preliminary data.</text>
</comment>
<dbReference type="PANTHER" id="PTHR10026">
    <property type="entry name" value="CYCLIN"/>
    <property type="match status" value="1"/>
</dbReference>